<organism evidence="2 3">
    <name type="scientific">Emydomyces testavorans</name>
    <dbReference type="NCBI Taxonomy" id="2070801"/>
    <lineage>
        <taxon>Eukaryota</taxon>
        <taxon>Fungi</taxon>
        <taxon>Dikarya</taxon>
        <taxon>Ascomycota</taxon>
        <taxon>Pezizomycotina</taxon>
        <taxon>Eurotiomycetes</taxon>
        <taxon>Eurotiomycetidae</taxon>
        <taxon>Onygenales</taxon>
        <taxon>Nannizziopsiaceae</taxon>
        <taxon>Emydomyces</taxon>
    </lineage>
</organism>
<feature type="compositionally biased region" description="Polar residues" evidence="1">
    <location>
        <begin position="140"/>
        <end position="151"/>
    </location>
</feature>
<evidence type="ECO:0000313" key="3">
    <source>
        <dbReference type="Proteomes" id="UP001219355"/>
    </source>
</evidence>
<dbReference type="PANTHER" id="PTHR34883">
    <property type="entry name" value="SERINE-RICH PROTEIN, PUTATIVE-RELATED-RELATED"/>
    <property type="match status" value="1"/>
</dbReference>
<dbReference type="EMBL" id="CP120628">
    <property type="protein sequence ID" value="WEW57702.1"/>
    <property type="molecule type" value="Genomic_DNA"/>
</dbReference>
<dbReference type="Gene3D" id="2.60.40.420">
    <property type="entry name" value="Cupredoxins - blue copper proteins"/>
    <property type="match status" value="1"/>
</dbReference>
<accession>A0AAF0II93</accession>
<dbReference type="InterPro" id="IPR052953">
    <property type="entry name" value="Ser-rich/MCO-related"/>
</dbReference>
<evidence type="ECO:0000313" key="2">
    <source>
        <dbReference type="EMBL" id="WEW57702.1"/>
    </source>
</evidence>
<sequence length="245" mass="25472">MLNGLQYYLCSLAVAGSLATARKFDVKVGESGLTFTPDTIHASVGDEVAFTFTKDSHDVTLGKFDNPCQPGDNAFWSGTINVPPGGQANATFTITIRDTDPKWIYCSYGRHCQRGMVGVINPPSGGNQNLAAFKNAAQSAGASNHPSSINGGSLIINGPIEVPGFPPGGSSSSQAPSGTSSHTGSQTASATGTATGTATASSSFPEGPTKHLQPVELEPDLELHPPLLLRHATLLHQFLVKEVEL</sequence>
<protein>
    <recommendedName>
        <fullName evidence="4">Extracellular serine-rich protein</fullName>
    </recommendedName>
</protein>
<dbReference type="PANTHER" id="PTHR34883:SF15">
    <property type="entry name" value="EXTRACELLULAR SERINE-RICH PROTEIN"/>
    <property type="match status" value="1"/>
</dbReference>
<reference evidence="2" key="1">
    <citation type="submission" date="2023-03" db="EMBL/GenBank/DDBJ databases">
        <title>Emydomyces testavorans Genome Sequence.</title>
        <authorList>
            <person name="Hoyer L."/>
        </authorList>
    </citation>
    <scope>NUCLEOTIDE SEQUENCE</scope>
    <source>
        <strain evidence="2">16-2883</strain>
    </source>
</reference>
<feature type="compositionally biased region" description="Low complexity" evidence="1">
    <location>
        <begin position="168"/>
        <end position="203"/>
    </location>
</feature>
<dbReference type="Proteomes" id="UP001219355">
    <property type="component" value="Chromosome 2"/>
</dbReference>
<dbReference type="AlphaFoldDB" id="A0AAF0II93"/>
<dbReference type="CDD" id="cd00920">
    <property type="entry name" value="Cupredoxin"/>
    <property type="match status" value="1"/>
</dbReference>
<proteinExistence type="predicted"/>
<feature type="region of interest" description="Disordered" evidence="1">
    <location>
        <begin position="140"/>
        <end position="212"/>
    </location>
</feature>
<gene>
    <name evidence="2" type="ORF">PRK78_003169</name>
</gene>
<dbReference type="SUPFAM" id="SSF49503">
    <property type="entry name" value="Cupredoxins"/>
    <property type="match status" value="1"/>
</dbReference>
<evidence type="ECO:0000256" key="1">
    <source>
        <dbReference type="SAM" id="MobiDB-lite"/>
    </source>
</evidence>
<keyword evidence="3" id="KW-1185">Reference proteome</keyword>
<dbReference type="InterPro" id="IPR008972">
    <property type="entry name" value="Cupredoxin"/>
</dbReference>
<name>A0AAF0II93_9EURO</name>
<evidence type="ECO:0008006" key="4">
    <source>
        <dbReference type="Google" id="ProtNLM"/>
    </source>
</evidence>